<feature type="coiled-coil region" evidence="1">
    <location>
        <begin position="58"/>
        <end position="85"/>
    </location>
</feature>
<accession>A0A9P2TD37</accession>
<keyword evidence="4" id="KW-1185">Reference proteome</keyword>
<keyword evidence="2" id="KW-0812">Transmembrane</keyword>
<evidence type="ECO:0008006" key="5">
    <source>
        <dbReference type="Google" id="ProtNLM"/>
    </source>
</evidence>
<gene>
    <name evidence="3" type="ORF">TM51_01076</name>
</gene>
<organism evidence="3 4">
    <name type="scientific">Thermobifida fusca TM51</name>
    <dbReference type="NCBI Taxonomy" id="1169414"/>
    <lineage>
        <taxon>Bacteria</taxon>
        <taxon>Bacillati</taxon>
        <taxon>Actinomycetota</taxon>
        <taxon>Actinomycetes</taxon>
        <taxon>Streptosporangiales</taxon>
        <taxon>Nocardiopsidaceae</taxon>
        <taxon>Thermobifida</taxon>
    </lineage>
</organism>
<dbReference type="EMBL" id="AOSG01000002">
    <property type="protein sequence ID" value="EOR72792.1"/>
    <property type="molecule type" value="Genomic_DNA"/>
</dbReference>
<dbReference type="RefSeq" id="WP_011290598.1">
    <property type="nucleotide sequence ID" value="NZ_AOSG01000002.1"/>
</dbReference>
<name>A0A9P2TD37_THEFU</name>
<keyword evidence="1" id="KW-0175">Coiled coil</keyword>
<keyword evidence="2" id="KW-1133">Transmembrane helix</keyword>
<protein>
    <recommendedName>
        <fullName evidence="5">SHOCT domain-containing protein</fullName>
    </recommendedName>
</protein>
<evidence type="ECO:0000256" key="2">
    <source>
        <dbReference type="SAM" id="Phobius"/>
    </source>
</evidence>
<evidence type="ECO:0000313" key="4">
    <source>
        <dbReference type="Proteomes" id="UP000014184"/>
    </source>
</evidence>
<keyword evidence="2" id="KW-0472">Membrane</keyword>
<sequence>MNGMEFGLLLMALLAVIIPVGVIITVVVVLWHAQRSAERQVRSPEFWERRRLESDSLLRDLDRQLAEGEIDRAEYEQRREKYRAAR</sequence>
<reference evidence="3 4" key="1">
    <citation type="journal article" date="2013" name="Genome Announc.">
        <title>Draft Genome Sequence of the Lignocellulose Decomposer Thermobifida fusca Strain TM51.</title>
        <authorList>
            <person name="Toth A."/>
            <person name="Barna T."/>
            <person name="Nagy I."/>
            <person name="Horvath B."/>
            <person name="Nagy I."/>
            <person name="Tancsics A."/>
            <person name="Kriszt B."/>
            <person name="Baka E."/>
            <person name="Fekete C."/>
            <person name="Kukolya J."/>
        </authorList>
    </citation>
    <scope>NUCLEOTIDE SEQUENCE [LARGE SCALE GENOMIC DNA]</scope>
    <source>
        <strain evidence="3 4">TM51</strain>
    </source>
</reference>
<comment type="caution">
    <text evidence="3">The sequence shown here is derived from an EMBL/GenBank/DDBJ whole genome shotgun (WGS) entry which is preliminary data.</text>
</comment>
<evidence type="ECO:0000256" key="1">
    <source>
        <dbReference type="SAM" id="Coils"/>
    </source>
</evidence>
<feature type="transmembrane region" description="Helical" evidence="2">
    <location>
        <begin position="6"/>
        <end position="33"/>
    </location>
</feature>
<dbReference type="Proteomes" id="UP000014184">
    <property type="component" value="Unassembled WGS sequence"/>
</dbReference>
<evidence type="ECO:0000313" key="3">
    <source>
        <dbReference type="EMBL" id="EOR72792.1"/>
    </source>
</evidence>
<dbReference type="AlphaFoldDB" id="A0A9P2TD37"/>
<proteinExistence type="predicted"/>